<keyword evidence="6" id="KW-1185">Reference proteome</keyword>
<dbReference type="GO" id="GO:0003700">
    <property type="term" value="F:DNA-binding transcription factor activity"/>
    <property type="evidence" value="ECO:0007669"/>
    <property type="project" value="TreeGrafter"/>
</dbReference>
<keyword evidence="1" id="KW-0805">Transcription regulation</keyword>
<reference evidence="5 6" key="1">
    <citation type="journal article" date="2017" name="Int. J. Syst. Evol. Microbiol.">
        <title>Desulfovibrio senegalensis sp. nov., a mesophilic sulfate reducer isolated from marine sediment.</title>
        <authorList>
            <person name="Thioye A."/>
            <person name="Gam Z.B.A."/>
            <person name="Mbengue M."/>
            <person name="Cayol J.L."/>
            <person name="Joseph-Bartoli M."/>
            <person name="Toure-Kane C."/>
            <person name="Labat M."/>
        </authorList>
    </citation>
    <scope>NUCLEOTIDE SEQUENCE [LARGE SCALE GENOMIC DNA]</scope>
    <source>
        <strain evidence="5 6">DSM 101509</strain>
    </source>
</reference>
<dbReference type="Pfam" id="PF13377">
    <property type="entry name" value="Peripla_BP_3"/>
    <property type="match status" value="1"/>
</dbReference>
<dbReference type="InterPro" id="IPR010982">
    <property type="entry name" value="Lambda_DNA-bd_dom_sf"/>
</dbReference>
<dbReference type="SUPFAM" id="SSF47413">
    <property type="entry name" value="lambda repressor-like DNA-binding domains"/>
    <property type="match status" value="1"/>
</dbReference>
<dbReference type="Gene3D" id="3.40.50.2300">
    <property type="match status" value="2"/>
</dbReference>
<dbReference type="OrthoDB" id="59108at2"/>
<dbReference type="PANTHER" id="PTHR30146:SF109">
    <property type="entry name" value="HTH-TYPE TRANSCRIPTIONAL REGULATOR GALS"/>
    <property type="match status" value="1"/>
</dbReference>
<feature type="domain" description="HTH lacI-type" evidence="4">
    <location>
        <begin position="4"/>
        <end position="58"/>
    </location>
</feature>
<dbReference type="GO" id="GO:0000976">
    <property type="term" value="F:transcription cis-regulatory region binding"/>
    <property type="evidence" value="ECO:0007669"/>
    <property type="project" value="TreeGrafter"/>
</dbReference>
<dbReference type="InterPro" id="IPR046335">
    <property type="entry name" value="LacI/GalR-like_sensor"/>
</dbReference>
<evidence type="ECO:0000256" key="1">
    <source>
        <dbReference type="ARBA" id="ARBA00023015"/>
    </source>
</evidence>
<comment type="caution">
    <text evidence="5">The sequence shown here is derived from an EMBL/GenBank/DDBJ whole genome shotgun (WGS) entry which is preliminary data.</text>
</comment>
<dbReference type="RefSeq" id="WP_151149553.1">
    <property type="nucleotide sequence ID" value="NZ_WAIE01000001.1"/>
</dbReference>
<keyword evidence="3" id="KW-0804">Transcription</keyword>
<dbReference type="SMART" id="SM00354">
    <property type="entry name" value="HTH_LACI"/>
    <property type="match status" value="1"/>
</dbReference>
<dbReference type="Pfam" id="PF00356">
    <property type="entry name" value="LacI"/>
    <property type="match status" value="1"/>
</dbReference>
<evidence type="ECO:0000256" key="2">
    <source>
        <dbReference type="ARBA" id="ARBA00023125"/>
    </source>
</evidence>
<dbReference type="EMBL" id="WAIE01000001">
    <property type="protein sequence ID" value="KAB1443221.1"/>
    <property type="molecule type" value="Genomic_DNA"/>
</dbReference>
<dbReference type="CDD" id="cd01392">
    <property type="entry name" value="HTH_LacI"/>
    <property type="match status" value="1"/>
</dbReference>
<dbReference type="CDD" id="cd06267">
    <property type="entry name" value="PBP1_LacI_sugar_binding-like"/>
    <property type="match status" value="1"/>
</dbReference>
<dbReference type="Proteomes" id="UP000438699">
    <property type="component" value="Unassembled WGS sequence"/>
</dbReference>
<dbReference type="PROSITE" id="PS50932">
    <property type="entry name" value="HTH_LACI_2"/>
    <property type="match status" value="1"/>
</dbReference>
<dbReference type="InterPro" id="IPR000843">
    <property type="entry name" value="HTH_LacI"/>
</dbReference>
<evidence type="ECO:0000313" key="5">
    <source>
        <dbReference type="EMBL" id="KAB1443221.1"/>
    </source>
</evidence>
<accession>A0A6N6N655</accession>
<dbReference type="Gene3D" id="1.10.260.40">
    <property type="entry name" value="lambda repressor-like DNA-binding domains"/>
    <property type="match status" value="1"/>
</dbReference>
<evidence type="ECO:0000259" key="4">
    <source>
        <dbReference type="PROSITE" id="PS50932"/>
    </source>
</evidence>
<evidence type="ECO:0000256" key="3">
    <source>
        <dbReference type="ARBA" id="ARBA00023163"/>
    </source>
</evidence>
<keyword evidence="2" id="KW-0238">DNA-binding</keyword>
<sequence length="333" mass="37059">MAQFTIKDIARKLGISPSTVSRALHDHPDISDETKKRVVELAAKHNYQPNQIAKSLQNSRTSTIGVVVPEIEHHFFSSAISGVEEVAYKAGYTIMVCQSQEQMVREAMNIRALVAHRVAGIVVSVSRDTTDFSHLEAAVRQGIPLVQFDRVIEELDTSKVVVDDFNGAYAGVHHLLEAGYTRIAHLAGREHVTIGRERFEGYRQALQDHGFPVDERLVIPGGFQEHDGEQGMKRLLELDSPPDAVFAVNDPVAIGAYRVLRERGLRIPRDVALLGFCNNPESALVEPPLSTVAQPAWQMGKAAAQLLFRQFEQKNFTPQTQVLRTRLIVRQST</sequence>
<dbReference type="AlphaFoldDB" id="A0A6N6N655"/>
<gene>
    <name evidence="5" type="ORF">F8A88_02855</name>
</gene>
<evidence type="ECO:0000313" key="6">
    <source>
        <dbReference type="Proteomes" id="UP000438699"/>
    </source>
</evidence>
<dbReference type="PANTHER" id="PTHR30146">
    <property type="entry name" value="LACI-RELATED TRANSCRIPTIONAL REPRESSOR"/>
    <property type="match status" value="1"/>
</dbReference>
<name>A0A6N6N655_9BACT</name>
<organism evidence="5 6">
    <name type="scientific">Pseudodesulfovibrio senegalensis</name>
    <dbReference type="NCBI Taxonomy" id="1721087"/>
    <lineage>
        <taxon>Bacteria</taxon>
        <taxon>Pseudomonadati</taxon>
        <taxon>Thermodesulfobacteriota</taxon>
        <taxon>Desulfovibrionia</taxon>
        <taxon>Desulfovibrionales</taxon>
        <taxon>Desulfovibrionaceae</taxon>
    </lineage>
</organism>
<protein>
    <submittedName>
        <fullName evidence="5">LacI family transcriptional regulator</fullName>
    </submittedName>
</protein>
<dbReference type="InterPro" id="IPR028082">
    <property type="entry name" value="Peripla_BP_I"/>
</dbReference>
<dbReference type="SUPFAM" id="SSF53822">
    <property type="entry name" value="Periplasmic binding protein-like I"/>
    <property type="match status" value="1"/>
</dbReference>
<proteinExistence type="predicted"/>